<evidence type="ECO:0000256" key="3">
    <source>
        <dbReference type="ARBA" id="ARBA00022679"/>
    </source>
</evidence>
<dbReference type="CDD" id="cd02027">
    <property type="entry name" value="APSK"/>
    <property type="match status" value="1"/>
</dbReference>
<dbReference type="InterPro" id="IPR059117">
    <property type="entry name" value="APS_kinase_dom"/>
</dbReference>
<feature type="domain" description="APS kinase" evidence="7">
    <location>
        <begin position="3"/>
        <end position="149"/>
    </location>
</feature>
<reference evidence="8 9" key="1">
    <citation type="submission" date="2020-03" db="EMBL/GenBank/DDBJ databases">
        <authorList>
            <person name="Pitt A."/>
            <person name="Hahn M.W."/>
        </authorList>
    </citation>
    <scope>NUCLEOTIDE SEQUENCE [LARGE SCALE GENOMIC DNA]</scope>
    <source>
        <strain evidence="8 9">5A-MARBSE</strain>
    </source>
</reference>
<evidence type="ECO:0000256" key="2">
    <source>
        <dbReference type="ARBA" id="ARBA00012121"/>
    </source>
</evidence>
<dbReference type="EMBL" id="JAANOH010000001">
    <property type="protein sequence ID" value="MCZ2474604.1"/>
    <property type="molecule type" value="Genomic_DNA"/>
</dbReference>
<protein>
    <recommendedName>
        <fullName evidence="2 6">Adenylyl-sulfate kinase</fullName>
        <ecNumber evidence="2 6">2.7.1.25</ecNumber>
    </recommendedName>
</protein>
<evidence type="ECO:0000259" key="7">
    <source>
        <dbReference type="Pfam" id="PF01583"/>
    </source>
</evidence>
<dbReference type="GO" id="GO:0004020">
    <property type="term" value="F:adenylylsulfate kinase activity"/>
    <property type="evidence" value="ECO:0007669"/>
    <property type="project" value="UniProtKB-EC"/>
</dbReference>
<evidence type="ECO:0000256" key="5">
    <source>
        <dbReference type="ARBA" id="ARBA00022840"/>
    </source>
</evidence>
<comment type="catalytic activity">
    <reaction evidence="1 6">
        <text>adenosine 5'-phosphosulfate + ATP = 3'-phosphoadenylyl sulfate + ADP + H(+)</text>
        <dbReference type="Rhea" id="RHEA:24152"/>
        <dbReference type="ChEBI" id="CHEBI:15378"/>
        <dbReference type="ChEBI" id="CHEBI:30616"/>
        <dbReference type="ChEBI" id="CHEBI:58243"/>
        <dbReference type="ChEBI" id="CHEBI:58339"/>
        <dbReference type="ChEBI" id="CHEBI:456216"/>
        <dbReference type="EC" id="2.7.1.25"/>
    </reaction>
</comment>
<dbReference type="InterPro" id="IPR002891">
    <property type="entry name" value="APS"/>
</dbReference>
<keyword evidence="9" id="KW-1185">Reference proteome</keyword>
<dbReference type="InterPro" id="IPR027417">
    <property type="entry name" value="P-loop_NTPase"/>
</dbReference>
<dbReference type="NCBIfam" id="NF003013">
    <property type="entry name" value="PRK03846.1"/>
    <property type="match status" value="1"/>
</dbReference>
<gene>
    <name evidence="8" type="primary">cysC</name>
    <name evidence="8" type="ORF">G9H61_04055</name>
</gene>
<evidence type="ECO:0000256" key="6">
    <source>
        <dbReference type="RuleBase" id="RU004347"/>
    </source>
</evidence>
<sequence>MNKCIWLLGLSGAGKSSISLELKKMFISKGLKCLVLDGDILRKGINSNLGFSEADRFENIRRAAEIAKLFLEEGYWVIVAMITPMEDMRTNSRQILQDQYVEVFIDTPIEVCMERDPKGLYQQVKEKQIKHFTGIDSPFEIPQYAHWVIDTRLDSVKDSAEIIWKNIVSY</sequence>
<accession>A0ABT4JEA6</accession>
<dbReference type="SUPFAM" id="SSF52540">
    <property type="entry name" value="P-loop containing nucleoside triphosphate hydrolases"/>
    <property type="match status" value="1"/>
</dbReference>
<comment type="function">
    <text evidence="6">Catalyzes the synthesis of activated sulfate.</text>
</comment>
<name>A0ABT4JEA6_9BACT</name>
<proteinExistence type="inferred from homology"/>
<keyword evidence="5 6" id="KW-0067">ATP-binding</keyword>
<dbReference type="InterPro" id="IPR050512">
    <property type="entry name" value="Sulf_AdTrans/APS_kinase"/>
</dbReference>
<keyword evidence="3 6" id="KW-0808">Transferase</keyword>
<organism evidence="8 9">
    <name type="scientific">Aquirufa ecclesiirivi</name>
    <dbReference type="NCBI Taxonomy" id="2715124"/>
    <lineage>
        <taxon>Bacteria</taxon>
        <taxon>Pseudomonadati</taxon>
        <taxon>Bacteroidota</taxon>
        <taxon>Cytophagia</taxon>
        <taxon>Cytophagales</taxon>
        <taxon>Flectobacillaceae</taxon>
        <taxon>Aquirufa</taxon>
    </lineage>
</organism>
<dbReference type="Pfam" id="PF01583">
    <property type="entry name" value="APS_kinase"/>
    <property type="match status" value="1"/>
</dbReference>
<evidence type="ECO:0000313" key="8">
    <source>
        <dbReference type="EMBL" id="MCZ2474604.1"/>
    </source>
</evidence>
<keyword evidence="6 8" id="KW-0418">Kinase</keyword>
<dbReference type="NCBIfam" id="TIGR00455">
    <property type="entry name" value="apsK"/>
    <property type="match status" value="1"/>
</dbReference>
<comment type="pathway">
    <text evidence="6">Sulfur metabolism; hydrogen sulfide biosynthesis; sulfite from sulfate: step 2/3.</text>
</comment>
<evidence type="ECO:0000256" key="1">
    <source>
        <dbReference type="ARBA" id="ARBA00001823"/>
    </source>
</evidence>
<dbReference type="Gene3D" id="3.40.50.300">
    <property type="entry name" value="P-loop containing nucleotide triphosphate hydrolases"/>
    <property type="match status" value="1"/>
</dbReference>
<keyword evidence="4 6" id="KW-0547">Nucleotide-binding</keyword>
<dbReference type="PANTHER" id="PTHR42700:SF1">
    <property type="entry name" value="SULFATE ADENYLYLTRANSFERASE"/>
    <property type="match status" value="1"/>
</dbReference>
<comment type="similarity">
    <text evidence="6">Belongs to the APS kinase family.</text>
</comment>
<comment type="caution">
    <text evidence="8">The sequence shown here is derived from an EMBL/GenBank/DDBJ whole genome shotgun (WGS) entry which is preliminary data.</text>
</comment>
<evidence type="ECO:0000313" key="9">
    <source>
        <dbReference type="Proteomes" id="UP001321186"/>
    </source>
</evidence>
<dbReference type="Proteomes" id="UP001321186">
    <property type="component" value="Unassembled WGS sequence"/>
</dbReference>
<dbReference type="PANTHER" id="PTHR42700">
    <property type="entry name" value="SULFATE ADENYLYLTRANSFERASE"/>
    <property type="match status" value="1"/>
</dbReference>
<evidence type="ECO:0000256" key="4">
    <source>
        <dbReference type="ARBA" id="ARBA00022741"/>
    </source>
</evidence>
<dbReference type="EC" id="2.7.1.25" evidence="2 6"/>